<feature type="compositionally biased region" description="Basic and acidic residues" evidence="1">
    <location>
        <begin position="288"/>
        <end position="297"/>
    </location>
</feature>
<feature type="region of interest" description="Disordered" evidence="1">
    <location>
        <begin position="58"/>
        <end position="86"/>
    </location>
</feature>
<protein>
    <submittedName>
        <fullName evidence="2">Uncharacterized protein</fullName>
    </submittedName>
</protein>
<sequence>MAGTKSASPASTGDLHPETTTPERALIRDVFATEFGGAYTQAVDIKTPQLFQALTTKRLDDPDDKDSPSCPSSSSSSSSSSSFPSSPLHTEVLKNTIDLLQRFHLCAPVFPSPDPAAPDNMKRNVEAMFWRATFCRYFCDDIAGMDEGKVWSDVRRLMAAAMYEPRPARQRGRIASLLWELMGLAAAGLKEEGRLRDMETWAVEVTARVGLWKKLFDEDKGSILRFPVNEDTQACPKDVLPEYNDGESFDSMLNLLSPGRKLTKVLDAMKLFQEQVKALPVREERVHEQNVPKEHAAPQKVVSQDDIPQAAKPKEESLSGDALRMDGVVEHQPSHEEEVAIYEEPGWSTRPPYAHDASRKEPVNRFLSVVGRILDANKVPFNWAKL</sequence>
<evidence type="ECO:0000256" key="1">
    <source>
        <dbReference type="SAM" id="MobiDB-lite"/>
    </source>
</evidence>
<dbReference type="AlphaFoldDB" id="A0A194V0U0"/>
<feature type="region of interest" description="Disordered" evidence="1">
    <location>
        <begin position="288"/>
        <end position="318"/>
    </location>
</feature>
<feature type="compositionally biased region" description="Polar residues" evidence="1">
    <location>
        <begin position="1"/>
        <end position="11"/>
    </location>
</feature>
<evidence type="ECO:0000313" key="3">
    <source>
        <dbReference type="Proteomes" id="UP000078576"/>
    </source>
</evidence>
<gene>
    <name evidence="2" type="ORF">VP1G_04854</name>
</gene>
<dbReference type="Proteomes" id="UP000078576">
    <property type="component" value="Unassembled WGS sequence"/>
</dbReference>
<dbReference type="OrthoDB" id="5215091at2759"/>
<proteinExistence type="predicted"/>
<feature type="region of interest" description="Disordered" evidence="1">
    <location>
        <begin position="1"/>
        <end position="25"/>
    </location>
</feature>
<keyword evidence="3" id="KW-1185">Reference proteome</keyword>
<dbReference type="EMBL" id="KN714701">
    <property type="protein sequence ID" value="KUI57537.1"/>
    <property type="molecule type" value="Genomic_DNA"/>
</dbReference>
<name>A0A194V0U0_CYTMA</name>
<organism evidence="2 3">
    <name type="scientific">Cytospora mali</name>
    <name type="common">Apple Valsa canker fungus</name>
    <name type="synonym">Valsa mali</name>
    <dbReference type="NCBI Taxonomy" id="578113"/>
    <lineage>
        <taxon>Eukaryota</taxon>
        <taxon>Fungi</taxon>
        <taxon>Dikarya</taxon>
        <taxon>Ascomycota</taxon>
        <taxon>Pezizomycotina</taxon>
        <taxon>Sordariomycetes</taxon>
        <taxon>Sordariomycetidae</taxon>
        <taxon>Diaporthales</taxon>
        <taxon>Cytosporaceae</taxon>
        <taxon>Cytospora</taxon>
    </lineage>
</organism>
<accession>A0A194V0U0</accession>
<reference evidence="3" key="1">
    <citation type="submission" date="2014-12" db="EMBL/GenBank/DDBJ databases">
        <title>Genome Sequence of Valsa Canker Pathogens Uncovers a Specific Adaption of Colonization on Woody Bark.</title>
        <authorList>
            <person name="Yin Z."/>
            <person name="Liu H."/>
            <person name="Gao X."/>
            <person name="Li Z."/>
            <person name="Song N."/>
            <person name="Ke X."/>
            <person name="Dai Q."/>
            <person name="Wu Y."/>
            <person name="Sun Y."/>
            <person name="Xu J.-R."/>
            <person name="Kang Z.K."/>
            <person name="Wang L."/>
            <person name="Huang L."/>
        </authorList>
    </citation>
    <scope>NUCLEOTIDE SEQUENCE [LARGE SCALE GENOMIC DNA]</scope>
    <source>
        <strain evidence="3">SXYL134</strain>
    </source>
</reference>
<evidence type="ECO:0000313" key="2">
    <source>
        <dbReference type="EMBL" id="KUI57537.1"/>
    </source>
</evidence>
<feature type="compositionally biased region" description="Low complexity" evidence="1">
    <location>
        <begin position="68"/>
        <end position="86"/>
    </location>
</feature>